<protein>
    <submittedName>
        <fullName evidence="1">Uncharacterized protein</fullName>
    </submittedName>
</protein>
<dbReference type="EMBL" id="MN740854">
    <property type="protein sequence ID" value="QHU15295.1"/>
    <property type="molecule type" value="Genomic_DNA"/>
</dbReference>
<sequence length="213" mass="24938">MPPKHDLRKVRAIQQAAEMLDAFMREQRKNDDYIDLCEEEINEAREERAELMHLLQKIVVCECTDVANEAIDVAFKSRLLRDERDCFTVSADDVDEMDSGNRKRVLARLRKLRDTIRERRGRQPGLWDRVDEAEKALARAPVRRRALYQSQVNAASRSLRSKINKRHREVTNAWLHATHLHASWKAYNAEMQGFMDGRMYDDALRLEEPVHAA</sequence>
<organism evidence="1">
    <name type="scientific">viral metagenome</name>
    <dbReference type="NCBI Taxonomy" id="1070528"/>
    <lineage>
        <taxon>unclassified sequences</taxon>
        <taxon>metagenomes</taxon>
        <taxon>organismal metagenomes</taxon>
    </lineage>
</organism>
<reference evidence="1" key="1">
    <citation type="journal article" date="2020" name="Nature">
        <title>Giant virus diversity and host interactions through global metagenomics.</title>
        <authorList>
            <person name="Schulz F."/>
            <person name="Roux S."/>
            <person name="Paez-Espino D."/>
            <person name="Jungbluth S."/>
            <person name="Walsh D.A."/>
            <person name="Denef V.J."/>
            <person name="McMahon K.D."/>
            <person name="Konstantinidis K.T."/>
            <person name="Eloe-Fadrosh E.A."/>
            <person name="Kyrpides N.C."/>
            <person name="Woyke T."/>
        </authorList>
    </citation>
    <scope>NUCLEOTIDE SEQUENCE</scope>
    <source>
        <strain evidence="1">GVMAG-S-1103017-68</strain>
    </source>
</reference>
<evidence type="ECO:0000313" key="1">
    <source>
        <dbReference type="EMBL" id="QHU15295.1"/>
    </source>
</evidence>
<name>A0A6C0KBA2_9ZZZZ</name>
<proteinExistence type="predicted"/>
<dbReference type="AlphaFoldDB" id="A0A6C0KBA2"/>
<accession>A0A6C0KBA2</accession>